<gene>
    <name evidence="2" type="ORF">OSSY52_13610</name>
</gene>
<evidence type="ECO:0000256" key="1">
    <source>
        <dbReference type="SAM" id="Phobius"/>
    </source>
</evidence>
<sequence length="397" mass="47003">MKKLILLIVILFSIFSFGEITKEYLNNFEYSQLIKSNDDLLKIIGYYKLYFKFGFTGNKIKAEKLFYSFQKNYNNEKDIAIIDLIKSLDTFSQIEMLKPIKTLTNLDNKYNNDLIKILRLEYIYKDWKRSGDPKIAKEIMNTLNYLKEKYGETVFYSYYYSLFNIESRLYGIRSLAYKELKNGILNFKKSMILKELFLTGARKESEISFIPSEVQKNDESLYLNIAKEYIDSNRNNAYVLLSIEEFYLKNNLYQQAKKLLKNLKQSNKVNKVLPRFYELLGDYSLNIDDKVSFYEKSLKLLNKNYDLWGKFGLAVYKQDPVKNKTLARIALNNATDAPNQPQEVYDLLKKLRNDMKLHLFLTVILPIILVFIVGITMLLLYEKRNKKKQREMMLKGD</sequence>
<dbReference type="Proteomes" id="UP000516361">
    <property type="component" value="Chromosome"/>
</dbReference>
<reference evidence="2 3" key="1">
    <citation type="submission" date="2018-06" db="EMBL/GenBank/DDBJ databases">
        <title>Genome sequencing of Oceanotoga sp. sy52.</title>
        <authorList>
            <person name="Mori K."/>
        </authorList>
    </citation>
    <scope>NUCLEOTIDE SEQUENCE [LARGE SCALE GENOMIC DNA]</scope>
    <source>
        <strain evidence="3">sy52</strain>
    </source>
</reference>
<evidence type="ECO:0000313" key="2">
    <source>
        <dbReference type="EMBL" id="BBE31220.1"/>
    </source>
</evidence>
<dbReference type="EMBL" id="AP018712">
    <property type="protein sequence ID" value="BBE31220.1"/>
    <property type="molecule type" value="Genomic_DNA"/>
</dbReference>
<name>A0A7G1G421_9BACT</name>
<protein>
    <submittedName>
        <fullName evidence="2">Uncharacterized protein</fullName>
    </submittedName>
</protein>
<proteinExistence type="predicted"/>
<dbReference type="RefSeq" id="WP_190613627.1">
    <property type="nucleotide sequence ID" value="NZ_AP018712.1"/>
</dbReference>
<organism evidence="2 3">
    <name type="scientific">Tepiditoga spiralis</name>
    <dbReference type="NCBI Taxonomy" id="2108365"/>
    <lineage>
        <taxon>Bacteria</taxon>
        <taxon>Thermotogati</taxon>
        <taxon>Thermotogota</taxon>
        <taxon>Thermotogae</taxon>
        <taxon>Petrotogales</taxon>
        <taxon>Petrotogaceae</taxon>
        <taxon>Tepiditoga</taxon>
    </lineage>
</organism>
<keyword evidence="3" id="KW-1185">Reference proteome</keyword>
<dbReference type="AlphaFoldDB" id="A0A7G1G421"/>
<evidence type="ECO:0000313" key="3">
    <source>
        <dbReference type="Proteomes" id="UP000516361"/>
    </source>
</evidence>
<dbReference type="KEGG" id="ocy:OSSY52_13610"/>
<dbReference type="InParanoid" id="A0A7G1G421"/>
<keyword evidence="1" id="KW-1133">Transmembrane helix</keyword>
<accession>A0A7G1G421</accession>
<feature type="transmembrane region" description="Helical" evidence="1">
    <location>
        <begin position="357"/>
        <end position="381"/>
    </location>
</feature>
<keyword evidence="1" id="KW-0812">Transmembrane</keyword>
<keyword evidence="1" id="KW-0472">Membrane</keyword>